<keyword evidence="4 7" id="KW-0874">Quinone</keyword>
<reference evidence="10" key="1">
    <citation type="submission" date="2020-10" db="EMBL/GenBank/DDBJ databases">
        <authorList>
            <person name="Gilroy R."/>
        </authorList>
    </citation>
    <scope>NUCLEOTIDE SEQUENCE</scope>
    <source>
        <strain evidence="10">2830</strain>
    </source>
</reference>
<evidence type="ECO:0000313" key="11">
    <source>
        <dbReference type="Proteomes" id="UP000824124"/>
    </source>
</evidence>
<dbReference type="GO" id="GO:0051539">
    <property type="term" value="F:4 iron, 4 sulfur cluster binding"/>
    <property type="evidence" value="ECO:0007669"/>
    <property type="project" value="UniProtKB-KW"/>
</dbReference>
<keyword evidence="3 7" id="KW-0004">4Fe-4S</keyword>
<keyword evidence="7 8" id="KW-0479">Metal-binding</keyword>
<keyword evidence="7" id="KW-1003">Cell membrane</keyword>
<protein>
    <recommendedName>
        <fullName evidence="7">NADH-quinone oxidoreductase subunit B</fullName>
        <ecNumber evidence="7">7.1.1.-</ecNumber>
    </recommendedName>
    <alternativeName>
        <fullName evidence="7">NADH dehydrogenase I subunit B</fullName>
    </alternativeName>
    <alternativeName>
        <fullName evidence="7">NDH-1 subunit B</fullName>
    </alternativeName>
</protein>
<evidence type="ECO:0000256" key="5">
    <source>
        <dbReference type="ARBA" id="ARBA00022967"/>
    </source>
</evidence>
<organism evidence="10 11">
    <name type="scientific">Candidatus Avidehalobacter gallistercoris</name>
    <dbReference type="NCBI Taxonomy" id="2840694"/>
    <lineage>
        <taxon>Bacteria</taxon>
        <taxon>Bacillati</taxon>
        <taxon>Bacillota</taxon>
        <taxon>Clostridia</taxon>
        <taxon>Eubacteriales</taxon>
        <taxon>Peptococcaceae</taxon>
        <taxon>Peptococcaceae incertae sedis</taxon>
        <taxon>Candidatus Avidehalobacter</taxon>
    </lineage>
</organism>
<dbReference type="NCBIfam" id="NF005012">
    <property type="entry name" value="PRK06411.1"/>
    <property type="match status" value="1"/>
</dbReference>
<evidence type="ECO:0000256" key="2">
    <source>
        <dbReference type="ARBA" id="ARBA00022448"/>
    </source>
</evidence>
<gene>
    <name evidence="7" type="primary">nuoB</name>
    <name evidence="10" type="ORF">IAB00_03685</name>
</gene>
<keyword evidence="7 8" id="KW-0411">Iron-sulfur</keyword>
<dbReference type="NCBIfam" id="TIGR01957">
    <property type="entry name" value="nuoB_fam"/>
    <property type="match status" value="1"/>
</dbReference>
<keyword evidence="7" id="KW-0472">Membrane</keyword>
<dbReference type="EC" id="7.1.1.-" evidence="7"/>
<comment type="subcellular location">
    <subcellularLocation>
        <location evidence="7">Cell membrane</location>
        <topology evidence="7">Peripheral membrane protein</topology>
        <orientation evidence="7">Cytoplasmic side</orientation>
    </subcellularLocation>
</comment>
<dbReference type="Pfam" id="PF01058">
    <property type="entry name" value="Oxidored_q6"/>
    <property type="match status" value="1"/>
</dbReference>
<sequence>MPDGDPANTRDLLTQEELESRGILFTSLDKLFRWGAGWSLWPLQFGLACCAIEMICTTQTRFDISRFGYEVFRNSPRQADVMIVAGTITEKMRPAVELLYHQMPEPKWVIAIGSCAISGGPFVDSYSVVAGADKVVPVDVYVPGCPPRPEAIIDGMLQLKAKLSHPERKQVVRNDK</sequence>
<evidence type="ECO:0000256" key="1">
    <source>
        <dbReference type="ARBA" id="ARBA00009173"/>
    </source>
</evidence>
<dbReference type="AlphaFoldDB" id="A0A9D1KZ87"/>
<dbReference type="GO" id="GO:0015990">
    <property type="term" value="P:electron transport coupled proton transport"/>
    <property type="evidence" value="ECO:0007669"/>
    <property type="project" value="TreeGrafter"/>
</dbReference>
<evidence type="ECO:0000256" key="4">
    <source>
        <dbReference type="ARBA" id="ARBA00022719"/>
    </source>
</evidence>
<comment type="similarity">
    <text evidence="1 7 8">Belongs to the complex I 20 kDa subunit family.</text>
</comment>
<name>A0A9D1KZ87_9FIRM</name>
<keyword evidence="6 7" id="KW-0520">NAD</keyword>
<feature type="binding site" evidence="7">
    <location>
        <position position="49"/>
    </location>
    <ligand>
        <name>[4Fe-4S] cluster</name>
        <dbReference type="ChEBI" id="CHEBI:49883"/>
    </ligand>
</feature>
<dbReference type="Proteomes" id="UP000824124">
    <property type="component" value="Unassembled WGS sequence"/>
</dbReference>
<keyword evidence="5 7" id="KW-1278">Translocase</keyword>
<comment type="catalytic activity">
    <reaction evidence="7">
        <text>a quinone + NADH + 5 H(+)(in) = a quinol + NAD(+) + 4 H(+)(out)</text>
        <dbReference type="Rhea" id="RHEA:57888"/>
        <dbReference type="ChEBI" id="CHEBI:15378"/>
        <dbReference type="ChEBI" id="CHEBI:24646"/>
        <dbReference type="ChEBI" id="CHEBI:57540"/>
        <dbReference type="ChEBI" id="CHEBI:57945"/>
        <dbReference type="ChEBI" id="CHEBI:132124"/>
    </reaction>
</comment>
<feature type="binding site" evidence="7">
    <location>
        <position position="115"/>
    </location>
    <ligand>
        <name>[4Fe-4S] cluster</name>
        <dbReference type="ChEBI" id="CHEBI:49883"/>
    </ligand>
</feature>
<dbReference type="GO" id="GO:0008137">
    <property type="term" value="F:NADH dehydrogenase (ubiquinone) activity"/>
    <property type="evidence" value="ECO:0007669"/>
    <property type="project" value="InterPro"/>
</dbReference>
<dbReference type="GO" id="GO:0048038">
    <property type="term" value="F:quinone binding"/>
    <property type="evidence" value="ECO:0007669"/>
    <property type="project" value="UniProtKB-KW"/>
</dbReference>
<dbReference type="InterPro" id="IPR006137">
    <property type="entry name" value="NADH_UbQ_OxRdtase-like_20kDa"/>
</dbReference>
<keyword evidence="2 7" id="KW-0813">Transport</keyword>
<dbReference type="GO" id="GO:0045271">
    <property type="term" value="C:respiratory chain complex I"/>
    <property type="evidence" value="ECO:0007669"/>
    <property type="project" value="TreeGrafter"/>
</dbReference>
<reference evidence="10" key="2">
    <citation type="journal article" date="2021" name="PeerJ">
        <title>Extensive microbial diversity within the chicken gut microbiome revealed by metagenomics and culture.</title>
        <authorList>
            <person name="Gilroy R."/>
            <person name="Ravi A."/>
            <person name="Getino M."/>
            <person name="Pursley I."/>
            <person name="Horton D.L."/>
            <person name="Alikhan N.F."/>
            <person name="Baker D."/>
            <person name="Gharbi K."/>
            <person name="Hall N."/>
            <person name="Watson M."/>
            <person name="Adriaenssens E.M."/>
            <person name="Foster-Nyarko E."/>
            <person name="Jarju S."/>
            <person name="Secka A."/>
            <person name="Antonio M."/>
            <person name="Oren A."/>
            <person name="Chaudhuri R.R."/>
            <person name="La Ragione R."/>
            <person name="Hildebrand F."/>
            <person name="Pallen M.J."/>
        </authorList>
    </citation>
    <scope>NUCLEOTIDE SEQUENCE</scope>
    <source>
        <strain evidence="10">2830</strain>
    </source>
</reference>
<dbReference type="GO" id="GO:0005506">
    <property type="term" value="F:iron ion binding"/>
    <property type="evidence" value="ECO:0007669"/>
    <property type="project" value="UniProtKB-UniRule"/>
</dbReference>
<evidence type="ECO:0000256" key="8">
    <source>
        <dbReference type="RuleBase" id="RU004464"/>
    </source>
</evidence>
<dbReference type="FunFam" id="3.40.50.12280:FF:000002">
    <property type="entry name" value="NADH-quinone oxidoreductase subunit B"/>
    <property type="match status" value="1"/>
</dbReference>
<dbReference type="HAMAP" id="MF_01356">
    <property type="entry name" value="NDH1_NuoB"/>
    <property type="match status" value="1"/>
</dbReference>
<dbReference type="PANTHER" id="PTHR11995">
    <property type="entry name" value="NADH DEHYDROGENASE"/>
    <property type="match status" value="1"/>
</dbReference>
<accession>A0A9D1KZ87</accession>
<comment type="function">
    <text evidence="7">NDH-1 shuttles electrons from NADH, via FMN and iron-sulfur (Fe-S) centers, to quinones in the respiratory chain. The immediate electron acceptor for the enzyme in this species is believed to be a menaquinone. Couples the redox reaction to proton translocation (for every two electrons transferred, four hydrogen ions are translocated across the cytoplasmic membrane), and thus conserves the redox energy in a proton gradient.</text>
</comment>
<dbReference type="GO" id="GO:0009060">
    <property type="term" value="P:aerobic respiration"/>
    <property type="evidence" value="ECO:0007669"/>
    <property type="project" value="TreeGrafter"/>
</dbReference>
<dbReference type="SUPFAM" id="SSF56770">
    <property type="entry name" value="HydA/Nqo6-like"/>
    <property type="match status" value="1"/>
</dbReference>
<dbReference type="EMBL" id="DVMH01000020">
    <property type="protein sequence ID" value="HIU10335.1"/>
    <property type="molecule type" value="Genomic_DNA"/>
</dbReference>
<proteinExistence type="inferred from homology"/>
<dbReference type="PROSITE" id="PS01150">
    <property type="entry name" value="COMPLEX1_20K"/>
    <property type="match status" value="1"/>
</dbReference>
<comment type="caution">
    <text evidence="10">The sequence shown here is derived from an EMBL/GenBank/DDBJ whole genome shotgun (WGS) entry which is preliminary data.</text>
</comment>
<evidence type="ECO:0000259" key="9">
    <source>
        <dbReference type="Pfam" id="PF01058"/>
    </source>
</evidence>
<evidence type="ECO:0000313" key="10">
    <source>
        <dbReference type="EMBL" id="HIU10335.1"/>
    </source>
</evidence>
<comment type="cofactor">
    <cofactor evidence="7">
        <name>[4Fe-4S] cluster</name>
        <dbReference type="ChEBI" id="CHEBI:49883"/>
    </cofactor>
    <text evidence="7">Binds 1 [4Fe-4S] cluster.</text>
</comment>
<dbReference type="PANTHER" id="PTHR11995:SF14">
    <property type="entry name" value="NADH DEHYDROGENASE [UBIQUINONE] IRON-SULFUR PROTEIN 7, MITOCHONDRIAL"/>
    <property type="match status" value="1"/>
</dbReference>
<evidence type="ECO:0000256" key="3">
    <source>
        <dbReference type="ARBA" id="ARBA00022485"/>
    </source>
</evidence>
<feature type="binding site" evidence="7">
    <location>
        <position position="145"/>
    </location>
    <ligand>
        <name>[4Fe-4S] cluster</name>
        <dbReference type="ChEBI" id="CHEBI:49883"/>
    </ligand>
</feature>
<dbReference type="GO" id="GO:0050136">
    <property type="term" value="F:NADH dehydrogenase (quinone) (non-electrogenic) activity"/>
    <property type="evidence" value="ECO:0007669"/>
    <property type="project" value="UniProtKB-UniRule"/>
</dbReference>
<dbReference type="GO" id="GO:0005886">
    <property type="term" value="C:plasma membrane"/>
    <property type="evidence" value="ECO:0007669"/>
    <property type="project" value="UniProtKB-SubCell"/>
</dbReference>
<feature type="binding site" evidence="7">
    <location>
        <position position="50"/>
    </location>
    <ligand>
        <name>[4Fe-4S] cluster</name>
        <dbReference type="ChEBI" id="CHEBI:49883"/>
    </ligand>
</feature>
<feature type="domain" description="NADH:ubiquinone oxidoreductase-like 20kDa subunit" evidence="9">
    <location>
        <begin position="49"/>
        <end position="158"/>
    </location>
</feature>
<evidence type="ECO:0000256" key="7">
    <source>
        <dbReference type="HAMAP-Rule" id="MF_01356"/>
    </source>
</evidence>
<keyword evidence="7 8" id="KW-0408">Iron</keyword>
<comment type="subunit">
    <text evidence="7">NDH-1 is composed of 14 different subunits. Subunits NuoB, C, D, E, F, and G constitute the peripheral sector of the complex.</text>
</comment>
<dbReference type="InterPro" id="IPR006138">
    <property type="entry name" value="NADH_UQ_OxRdtase_20Kd_su"/>
</dbReference>
<evidence type="ECO:0000256" key="6">
    <source>
        <dbReference type="ARBA" id="ARBA00023027"/>
    </source>
</evidence>
<dbReference type="Gene3D" id="3.40.50.12280">
    <property type="match status" value="1"/>
</dbReference>